<protein>
    <recommendedName>
        <fullName evidence="2">dUTP diphosphatase</fullName>
        <ecNumber evidence="2">3.6.1.23</ecNumber>
    </recommendedName>
</protein>
<dbReference type="EC" id="3.6.1.23" evidence="2"/>
<dbReference type="InterPro" id="IPR036157">
    <property type="entry name" value="dUTPase-like_sf"/>
</dbReference>
<name>A0A6C0DK14_9ZZZZ</name>
<reference evidence="6" key="1">
    <citation type="journal article" date="2020" name="Nature">
        <title>Giant virus diversity and host interactions through global metagenomics.</title>
        <authorList>
            <person name="Schulz F."/>
            <person name="Roux S."/>
            <person name="Paez-Espino D."/>
            <person name="Jungbluth S."/>
            <person name="Walsh D.A."/>
            <person name="Denef V.J."/>
            <person name="McMahon K.D."/>
            <person name="Konstantinidis K.T."/>
            <person name="Eloe-Fadrosh E.A."/>
            <person name="Kyrpides N.C."/>
            <person name="Woyke T."/>
        </authorList>
    </citation>
    <scope>NUCLEOTIDE SEQUENCE</scope>
    <source>
        <strain evidence="6">GVMAG-M-3300023174-207</strain>
    </source>
</reference>
<keyword evidence="4" id="KW-0546">Nucleotide metabolism</keyword>
<dbReference type="PANTHER" id="PTHR11241">
    <property type="entry name" value="DEOXYURIDINE 5'-TRIPHOSPHATE NUCLEOTIDOHYDROLASE"/>
    <property type="match status" value="1"/>
</dbReference>
<dbReference type="Pfam" id="PF00692">
    <property type="entry name" value="dUTPase"/>
    <property type="match status" value="1"/>
</dbReference>
<comment type="similarity">
    <text evidence="1">Belongs to the dUTPase family.</text>
</comment>
<proteinExistence type="inferred from homology"/>
<dbReference type="InterPro" id="IPR008181">
    <property type="entry name" value="dUTPase"/>
</dbReference>
<dbReference type="Gene3D" id="2.70.40.10">
    <property type="match status" value="1"/>
</dbReference>
<evidence type="ECO:0000256" key="2">
    <source>
        <dbReference type="ARBA" id="ARBA00012379"/>
    </source>
</evidence>
<evidence type="ECO:0000256" key="3">
    <source>
        <dbReference type="ARBA" id="ARBA00022801"/>
    </source>
</evidence>
<dbReference type="EMBL" id="MN739627">
    <property type="protein sequence ID" value="QHT16903.1"/>
    <property type="molecule type" value="Genomic_DNA"/>
</dbReference>
<keyword evidence="3" id="KW-0378">Hydrolase</keyword>
<dbReference type="SUPFAM" id="SSF51283">
    <property type="entry name" value="dUTPase-like"/>
    <property type="match status" value="1"/>
</dbReference>
<accession>A0A6C0DK14</accession>
<sequence>MSFVLYIKTDNPYLKELYSKRANHEDDSGVDLYFPEDGIIPAMYNNKVMTSKIDFEIKCQMKLRDKPIAYMLVPRSSISKTGLRMANSIGVIDRQYLGNIMAAVDNFGHAYHVKQGERLFQIIAPNLAPLKVVVLGDDEDFEETARGSGGFGSTGN</sequence>
<dbReference type="CDD" id="cd07557">
    <property type="entry name" value="trimeric_dUTPase"/>
    <property type="match status" value="1"/>
</dbReference>
<evidence type="ECO:0000313" key="6">
    <source>
        <dbReference type="EMBL" id="QHT16903.1"/>
    </source>
</evidence>
<evidence type="ECO:0000256" key="1">
    <source>
        <dbReference type="ARBA" id="ARBA00006581"/>
    </source>
</evidence>
<feature type="domain" description="dUTPase-like" evidence="5">
    <location>
        <begin position="24"/>
        <end position="155"/>
    </location>
</feature>
<dbReference type="InterPro" id="IPR033704">
    <property type="entry name" value="dUTPase_trimeric"/>
</dbReference>
<dbReference type="InterPro" id="IPR029054">
    <property type="entry name" value="dUTPase-like"/>
</dbReference>
<dbReference type="GO" id="GO:0000287">
    <property type="term" value="F:magnesium ion binding"/>
    <property type="evidence" value="ECO:0007669"/>
    <property type="project" value="InterPro"/>
</dbReference>
<dbReference type="GO" id="GO:0006226">
    <property type="term" value="P:dUMP biosynthetic process"/>
    <property type="evidence" value="ECO:0007669"/>
    <property type="project" value="InterPro"/>
</dbReference>
<dbReference type="PANTHER" id="PTHR11241:SF0">
    <property type="entry name" value="DEOXYURIDINE 5'-TRIPHOSPHATE NUCLEOTIDOHYDROLASE"/>
    <property type="match status" value="1"/>
</dbReference>
<dbReference type="GO" id="GO:0046081">
    <property type="term" value="P:dUTP catabolic process"/>
    <property type="evidence" value="ECO:0007669"/>
    <property type="project" value="InterPro"/>
</dbReference>
<evidence type="ECO:0000259" key="5">
    <source>
        <dbReference type="Pfam" id="PF00692"/>
    </source>
</evidence>
<dbReference type="GO" id="GO:0004170">
    <property type="term" value="F:dUTP diphosphatase activity"/>
    <property type="evidence" value="ECO:0007669"/>
    <property type="project" value="UniProtKB-EC"/>
</dbReference>
<dbReference type="AlphaFoldDB" id="A0A6C0DK14"/>
<evidence type="ECO:0000256" key="4">
    <source>
        <dbReference type="ARBA" id="ARBA00023080"/>
    </source>
</evidence>
<organism evidence="6">
    <name type="scientific">viral metagenome</name>
    <dbReference type="NCBI Taxonomy" id="1070528"/>
    <lineage>
        <taxon>unclassified sequences</taxon>
        <taxon>metagenomes</taxon>
        <taxon>organismal metagenomes</taxon>
    </lineage>
</organism>